<name>A0ABS8YIX3_9BACL</name>
<comment type="caution">
    <text evidence="2">The sequence shown here is derived from an EMBL/GenBank/DDBJ whole genome shotgun (WGS) entry which is preliminary data.</text>
</comment>
<dbReference type="RefSeq" id="WP_019421283.1">
    <property type="nucleotide sequence ID" value="NZ_JAJNBZ010000009.1"/>
</dbReference>
<dbReference type="EMBL" id="JAJNBZ010000009">
    <property type="protein sequence ID" value="MCE5170295.1"/>
    <property type="molecule type" value="Genomic_DNA"/>
</dbReference>
<organism evidence="2 3">
    <name type="scientific">Paenibacillus profundus</name>
    <dbReference type="NCBI Taxonomy" id="1173085"/>
    <lineage>
        <taxon>Bacteria</taxon>
        <taxon>Bacillati</taxon>
        <taxon>Bacillota</taxon>
        <taxon>Bacilli</taxon>
        <taxon>Bacillales</taxon>
        <taxon>Paenibacillaceae</taxon>
        <taxon>Paenibacillus</taxon>
    </lineage>
</organism>
<protein>
    <submittedName>
        <fullName evidence="2">Ribbon-helix-helix protein, CopG family</fullName>
    </submittedName>
</protein>
<dbReference type="InterPro" id="IPR002145">
    <property type="entry name" value="CopG"/>
</dbReference>
<dbReference type="SUPFAM" id="SSF47598">
    <property type="entry name" value="Ribbon-helix-helix"/>
    <property type="match status" value="1"/>
</dbReference>
<feature type="domain" description="Ribbon-helix-helix protein CopG" evidence="1">
    <location>
        <begin position="39"/>
        <end position="75"/>
    </location>
</feature>
<dbReference type="Gene3D" id="1.10.1220.10">
    <property type="entry name" value="Met repressor-like"/>
    <property type="match status" value="1"/>
</dbReference>
<evidence type="ECO:0000259" key="1">
    <source>
        <dbReference type="Pfam" id="PF01402"/>
    </source>
</evidence>
<evidence type="ECO:0000313" key="2">
    <source>
        <dbReference type="EMBL" id="MCE5170295.1"/>
    </source>
</evidence>
<accession>A0ABS8YIX3</accession>
<evidence type="ECO:0000313" key="3">
    <source>
        <dbReference type="Proteomes" id="UP001199916"/>
    </source>
</evidence>
<sequence>MPNNKIKLGVPSDEGQVSIMFTRGGPREGAGRKGFGETKKISLTLTKELWGEIEQHCSSRSCSRSEIIRDIIESYFNAESEG</sequence>
<keyword evidence="3" id="KW-1185">Reference proteome</keyword>
<gene>
    <name evidence="2" type="ORF">LQV63_13345</name>
</gene>
<proteinExistence type="predicted"/>
<dbReference type="Proteomes" id="UP001199916">
    <property type="component" value="Unassembled WGS sequence"/>
</dbReference>
<dbReference type="InterPro" id="IPR013321">
    <property type="entry name" value="Arc_rbn_hlx_hlx"/>
</dbReference>
<dbReference type="InterPro" id="IPR010985">
    <property type="entry name" value="Ribbon_hlx_hlx"/>
</dbReference>
<reference evidence="2 3" key="1">
    <citation type="submission" date="2021-11" db="EMBL/GenBank/DDBJ databases">
        <title>Draft genome sequence of Paenibacillus profundus YoMME, a new Gram-positive bacteria with exoelectrogenic properties.</title>
        <authorList>
            <person name="Hubenova Y."/>
            <person name="Hubenova E."/>
            <person name="Manasiev Y."/>
            <person name="Peykov S."/>
            <person name="Mitov M."/>
        </authorList>
    </citation>
    <scope>NUCLEOTIDE SEQUENCE [LARGE SCALE GENOMIC DNA]</scope>
    <source>
        <strain evidence="2 3">YoMME</strain>
    </source>
</reference>
<dbReference type="Pfam" id="PF01402">
    <property type="entry name" value="RHH_1"/>
    <property type="match status" value="1"/>
</dbReference>